<dbReference type="PROSITE" id="PS51892">
    <property type="entry name" value="SUBTILASE"/>
    <property type="match status" value="1"/>
</dbReference>
<dbReference type="InterPro" id="IPR000209">
    <property type="entry name" value="Peptidase_S8/S53_dom"/>
</dbReference>
<dbReference type="RefSeq" id="WP_093154461.1">
    <property type="nucleotide sequence ID" value="NZ_FNBW01000022.1"/>
</dbReference>
<keyword evidence="1 4" id="KW-0645">Protease</keyword>
<comment type="similarity">
    <text evidence="4">Belongs to the peptidase S8 family.</text>
</comment>
<feature type="active site" description="Charge relay system" evidence="4">
    <location>
        <position position="45"/>
    </location>
</feature>
<keyword evidence="9" id="KW-1185">Reference proteome</keyword>
<dbReference type="SUPFAM" id="SSF52743">
    <property type="entry name" value="Subtilisin-like"/>
    <property type="match status" value="1"/>
</dbReference>
<name>A0A8G2EX68_9PROT</name>
<feature type="domain" description="Peptidase C-terminal archaeal/bacterial" evidence="7">
    <location>
        <begin position="433"/>
        <end position="506"/>
    </location>
</feature>
<evidence type="ECO:0000256" key="5">
    <source>
        <dbReference type="SAM" id="MobiDB-lite"/>
    </source>
</evidence>
<keyword evidence="3 4" id="KW-0720">Serine protease</keyword>
<evidence type="ECO:0000313" key="9">
    <source>
        <dbReference type="Proteomes" id="UP000198615"/>
    </source>
</evidence>
<dbReference type="GO" id="GO:0006508">
    <property type="term" value="P:proteolysis"/>
    <property type="evidence" value="ECO:0007669"/>
    <property type="project" value="UniProtKB-KW"/>
</dbReference>
<gene>
    <name evidence="8" type="ORF">SAMN05660686_04829</name>
</gene>
<evidence type="ECO:0000259" key="6">
    <source>
        <dbReference type="Pfam" id="PF00082"/>
    </source>
</evidence>
<dbReference type="InterPro" id="IPR036852">
    <property type="entry name" value="Peptidase_S8/S53_dom_sf"/>
</dbReference>
<comment type="caution">
    <text evidence="8">The sequence shown here is derived from an EMBL/GenBank/DDBJ whole genome shotgun (WGS) entry which is preliminary data.</text>
</comment>
<evidence type="ECO:0000256" key="3">
    <source>
        <dbReference type="ARBA" id="ARBA00022825"/>
    </source>
</evidence>
<proteinExistence type="inferred from homology"/>
<evidence type="ECO:0000256" key="2">
    <source>
        <dbReference type="ARBA" id="ARBA00022801"/>
    </source>
</evidence>
<dbReference type="InterPro" id="IPR007280">
    <property type="entry name" value="Peptidase_C_arc/bac"/>
</dbReference>
<evidence type="ECO:0000313" key="8">
    <source>
        <dbReference type="EMBL" id="SDG55569.1"/>
    </source>
</evidence>
<feature type="domain" description="Peptidase S8/S53" evidence="6">
    <location>
        <begin position="4"/>
        <end position="216"/>
    </location>
</feature>
<dbReference type="PROSITE" id="PS00138">
    <property type="entry name" value="SUBTILASE_SER"/>
    <property type="match status" value="1"/>
</dbReference>
<protein>
    <submittedName>
        <fullName evidence="8">Pre-peptidase C-terminal domain-containing protein</fullName>
    </submittedName>
</protein>
<sequence>MGNWSVAIVDSGVTYETEAVYGYSIFDYDYYGGDSDTDGGRISSHGSRVAEAVEVTNGQLERLDLQISNNSGSVISSIAIRNALHDVNNLANEGWQIGSVNMSFGGYSSYWTSYFRSQISLLHDQGIYSVAASGNGGYRTYLEYPMYPARFANVLSVGSHDGHGNPSWFSQNYGGGVHILADGESFPNQGDFGTSFAAPQVAATVATMQALVQATTGNRLSFDEVVDALQQGGHGPRSAADPADHQTTYYLLDHAGSVTYTLAAHVDPNVSWLEYIASYSDLEAAFGRDIVAARDHFIHNGVWEGRIAEFDGLEYLASYADLRATMGTDRQAAASHYLDSGRSEGRNVTFDADEYLAANPDLAAVFDGDRDRATEHYITAGAAEGRPTSGQGLSHAGFAPEAEDGTELSRSTATHGHVGVGQSASASIGADGDRDWYATELTAGQTVVVQLRGASGEGGTLFDPDLFVYDADGHYMAYDFDGGAGRDAHLAFTAPVAGTYYLEVDGYLGHTGSYTLELTQATAASMDDLAAGVDLADRDPATFADVQVALLSDGPLSTDPFGLL</sequence>
<dbReference type="EMBL" id="FNBW01000022">
    <property type="protein sequence ID" value="SDG55569.1"/>
    <property type="molecule type" value="Genomic_DNA"/>
</dbReference>
<evidence type="ECO:0000259" key="7">
    <source>
        <dbReference type="Pfam" id="PF04151"/>
    </source>
</evidence>
<dbReference type="CDD" id="cd00306">
    <property type="entry name" value="Peptidases_S8_S53"/>
    <property type="match status" value="1"/>
</dbReference>
<reference evidence="8 9" key="1">
    <citation type="submission" date="2016-10" db="EMBL/GenBank/DDBJ databases">
        <authorList>
            <person name="Varghese N."/>
            <person name="Submissions S."/>
        </authorList>
    </citation>
    <scope>NUCLEOTIDE SEQUENCE [LARGE SCALE GENOMIC DNA]</scope>
    <source>
        <strain evidence="8 9">DSM 18839</strain>
    </source>
</reference>
<dbReference type="OrthoDB" id="7296523at2"/>
<feature type="region of interest" description="Disordered" evidence="5">
    <location>
        <begin position="381"/>
        <end position="428"/>
    </location>
</feature>
<feature type="active site" description="Charge relay system" evidence="4">
    <location>
        <position position="195"/>
    </location>
</feature>
<evidence type="ECO:0000256" key="4">
    <source>
        <dbReference type="PROSITE-ProRule" id="PRU01240"/>
    </source>
</evidence>
<dbReference type="Proteomes" id="UP000198615">
    <property type="component" value="Unassembled WGS sequence"/>
</dbReference>
<dbReference type="AlphaFoldDB" id="A0A8G2EX68"/>
<dbReference type="Pfam" id="PF00082">
    <property type="entry name" value="Peptidase_S8"/>
    <property type="match status" value="1"/>
</dbReference>
<evidence type="ECO:0000256" key="1">
    <source>
        <dbReference type="ARBA" id="ARBA00022670"/>
    </source>
</evidence>
<dbReference type="InterPro" id="IPR023828">
    <property type="entry name" value="Peptidase_S8_Ser-AS"/>
</dbReference>
<keyword evidence="2 4" id="KW-0378">Hydrolase</keyword>
<dbReference type="SUPFAM" id="SSF89260">
    <property type="entry name" value="Collagen-binding domain"/>
    <property type="match status" value="1"/>
</dbReference>
<dbReference type="Pfam" id="PF04151">
    <property type="entry name" value="PPC"/>
    <property type="match status" value="1"/>
</dbReference>
<dbReference type="Gene3D" id="3.40.50.200">
    <property type="entry name" value="Peptidase S8/S53 domain"/>
    <property type="match status" value="1"/>
</dbReference>
<dbReference type="GO" id="GO:0004252">
    <property type="term" value="F:serine-type endopeptidase activity"/>
    <property type="evidence" value="ECO:0007669"/>
    <property type="project" value="UniProtKB-UniRule"/>
</dbReference>
<feature type="active site" description="Charge relay system" evidence="4">
    <location>
        <position position="10"/>
    </location>
</feature>
<organism evidence="8 9">
    <name type="scientific">Thalassobaculum litoreum DSM 18839</name>
    <dbReference type="NCBI Taxonomy" id="1123362"/>
    <lineage>
        <taxon>Bacteria</taxon>
        <taxon>Pseudomonadati</taxon>
        <taxon>Pseudomonadota</taxon>
        <taxon>Alphaproteobacteria</taxon>
        <taxon>Rhodospirillales</taxon>
        <taxon>Thalassobaculaceae</taxon>
        <taxon>Thalassobaculum</taxon>
    </lineage>
</organism>
<dbReference type="Gene3D" id="2.60.120.380">
    <property type="match status" value="1"/>
</dbReference>
<accession>A0A8G2EX68</accession>